<keyword evidence="3" id="KW-1185">Reference proteome</keyword>
<dbReference type="Proteomes" id="UP001054821">
    <property type="component" value="Chromosome 1"/>
</dbReference>
<sequence length="272" mass="31733">MLLRMSLELYWAWTERTKIHLMPKLDLKELNIKEKFHHKTIGERTVFCGTTFTLTKNEKALLCKVLASVRLLDGLSSNIARCAREKENKLLGIKSHDCDIIMKYFLPIGVLCALSTEVVPVLFCELEKLLPPIFFVIMLHLLIHLPDEAAIVGLVHYRWMYPIEWFLYTLKKYVRNKSRLEGSIVEGYIVEECLSFCALYLGDGTVHKRNKPGRNVDAQGSDMREGFEIFKGPSKSLGRVKSFHLDHQEWDRVHRHVFWNTPEVQPYIRCDR</sequence>
<proteinExistence type="predicted"/>
<evidence type="ECO:0000259" key="1">
    <source>
        <dbReference type="Pfam" id="PF13960"/>
    </source>
</evidence>
<reference evidence="2 3" key="1">
    <citation type="journal article" date="2022" name="G3 (Bethesda)">
        <title>Whole-genome sequence and methylome profiling of the almond [Prunus dulcis (Mill.) D.A. Webb] cultivar 'Nonpareil'.</title>
        <authorList>
            <person name="D'Amico-Willman K.M."/>
            <person name="Ouma W.Z."/>
            <person name="Meulia T."/>
            <person name="Sideli G.M."/>
            <person name="Gradziel T.M."/>
            <person name="Fresnedo-Ramirez J."/>
        </authorList>
    </citation>
    <scope>NUCLEOTIDE SEQUENCE [LARGE SCALE GENOMIC DNA]</scope>
    <source>
        <strain evidence="2">Clone GOH B32 T37-40</strain>
    </source>
</reference>
<dbReference type="AlphaFoldDB" id="A0AAD4ZLJ4"/>
<accession>A0AAD4ZLJ4</accession>
<protein>
    <recommendedName>
        <fullName evidence="1">DUF4218 domain-containing protein</fullName>
    </recommendedName>
</protein>
<feature type="domain" description="DUF4218" evidence="1">
    <location>
        <begin position="109"/>
        <end position="215"/>
    </location>
</feature>
<dbReference type="InterPro" id="IPR025452">
    <property type="entry name" value="DUF4218"/>
</dbReference>
<gene>
    <name evidence="2" type="ORF">L3X38_003171</name>
</gene>
<evidence type="ECO:0000313" key="3">
    <source>
        <dbReference type="Proteomes" id="UP001054821"/>
    </source>
</evidence>
<comment type="caution">
    <text evidence="2">The sequence shown here is derived from an EMBL/GenBank/DDBJ whole genome shotgun (WGS) entry which is preliminary data.</text>
</comment>
<organism evidence="2 3">
    <name type="scientific">Prunus dulcis</name>
    <name type="common">Almond</name>
    <name type="synonym">Amygdalus dulcis</name>
    <dbReference type="NCBI Taxonomy" id="3755"/>
    <lineage>
        <taxon>Eukaryota</taxon>
        <taxon>Viridiplantae</taxon>
        <taxon>Streptophyta</taxon>
        <taxon>Embryophyta</taxon>
        <taxon>Tracheophyta</taxon>
        <taxon>Spermatophyta</taxon>
        <taxon>Magnoliopsida</taxon>
        <taxon>eudicotyledons</taxon>
        <taxon>Gunneridae</taxon>
        <taxon>Pentapetalae</taxon>
        <taxon>rosids</taxon>
        <taxon>fabids</taxon>
        <taxon>Rosales</taxon>
        <taxon>Rosaceae</taxon>
        <taxon>Amygdaloideae</taxon>
        <taxon>Amygdaleae</taxon>
        <taxon>Prunus</taxon>
    </lineage>
</organism>
<dbReference type="EMBL" id="JAJFAZ020000001">
    <property type="protein sequence ID" value="KAI5350280.1"/>
    <property type="molecule type" value="Genomic_DNA"/>
</dbReference>
<name>A0AAD4ZLJ4_PRUDU</name>
<evidence type="ECO:0000313" key="2">
    <source>
        <dbReference type="EMBL" id="KAI5350280.1"/>
    </source>
</evidence>
<dbReference type="Pfam" id="PF13960">
    <property type="entry name" value="DUF4218"/>
    <property type="match status" value="1"/>
</dbReference>
<dbReference type="PANTHER" id="PTHR48258">
    <property type="entry name" value="DUF4218 DOMAIN-CONTAINING PROTEIN-RELATED"/>
    <property type="match status" value="1"/>
</dbReference>